<dbReference type="Gene3D" id="3.90.1150.10">
    <property type="entry name" value="Aspartate Aminotransferase, domain 1"/>
    <property type="match status" value="1"/>
</dbReference>
<dbReference type="InterPro" id="IPR015424">
    <property type="entry name" value="PyrdxlP-dep_Trfase"/>
</dbReference>
<keyword evidence="2" id="KW-0032">Aminotransferase</keyword>
<dbReference type="PANTHER" id="PTHR42885">
    <property type="entry name" value="HISTIDINOL-PHOSPHATE AMINOTRANSFERASE-RELATED"/>
    <property type="match status" value="1"/>
</dbReference>
<reference evidence="6" key="1">
    <citation type="journal article" date="2014" name="Front. Microbiol.">
        <title>High frequency of phylogenetically diverse reductive dehalogenase-homologous genes in deep subseafloor sedimentary metagenomes.</title>
        <authorList>
            <person name="Kawai M."/>
            <person name="Futagami T."/>
            <person name="Toyoda A."/>
            <person name="Takaki Y."/>
            <person name="Nishi S."/>
            <person name="Hori S."/>
            <person name="Arai W."/>
            <person name="Tsubouchi T."/>
            <person name="Morono Y."/>
            <person name="Uchiyama I."/>
            <person name="Ito T."/>
            <person name="Fujiyama A."/>
            <person name="Inagaki F."/>
            <person name="Takami H."/>
        </authorList>
    </citation>
    <scope>NUCLEOTIDE SEQUENCE</scope>
    <source>
        <strain evidence="6">Expedition CK06-06</strain>
    </source>
</reference>
<dbReference type="Pfam" id="PF00155">
    <property type="entry name" value="Aminotran_1_2"/>
    <property type="match status" value="1"/>
</dbReference>
<name>X1QKF0_9ZZZZ</name>
<evidence type="ECO:0000256" key="4">
    <source>
        <dbReference type="ARBA" id="ARBA00022898"/>
    </source>
</evidence>
<dbReference type="PANTHER" id="PTHR42885:SF2">
    <property type="entry name" value="HISTIDINOL-PHOSPHATE AMINOTRANSFERASE"/>
    <property type="match status" value="1"/>
</dbReference>
<evidence type="ECO:0000259" key="5">
    <source>
        <dbReference type="Pfam" id="PF00155"/>
    </source>
</evidence>
<dbReference type="Gene3D" id="3.40.640.10">
    <property type="entry name" value="Type I PLP-dependent aspartate aminotransferase-like (Major domain)"/>
    <property type="match status" value="1"/>
</dbReference>
<keyword evidence="4" id="KW-0663">Pyridoxal phosphate</keyword>
<feature type="non-terminal residue" evidence="6">
    <location>
        <position position="164"/>
    </location>
</feature>
<accession>X1QKF0</accession>
<dbReference type="GO" id="GO:0008483">
    <property type="term" value="F:transaminase activity"/>
    <property type="evidence" value="ECO:0007669"/>
    <property type="project" value="UniProtKB-KW"/>
</dbReference>
<feature type="domain" description="Aminotransferase class I/classII large" evidence="5">
    <location>
        <begin position="36"/>
        <end position="162"/>
    </location>
</feature>
<gene>
    <name evidence="6" type="ORF">S06H3_43079</name>
</gene>
<evidence type="ECO:0000256" key="1">
    <source>
        <dbReference type="ARBA" id="ARBA00001933"/>
    </source>
</evidence>
<dbReference type="InterPro" id="IPR015421">
    <property type="entry name" value="PyrdxlP-dep_Trfase_major"/>
</dbReference>
<comment type="caution">
    <text evidence="6">The sequence shown here is derived from an EMBL/GenBank/DDBJ whole genome shotgun (WGS) entry which is preliminary data.</text>
</comment>
<evidence type="ECO:0000256" key="2">
    <source>
        <dbReference type="ARBA" id="ARBA00022576"/>
    </source>
</evidence>
<dbReference type="GO" id="GO:0030170">
    <property type="term" value="F:pyridoxal phosphate binding"/>
    <property type="evidence" value="ECO:0007669"/>
    <property type="project" value="InterPro"/>
</dbReference>
<dbReference type="InterPro" id="IPR015422">
    <property type="entry name" value="PyrdxlP-dep_Trfase_small"/>
</dbReference>
<dbReference type="EMBL" id="BARV01026685">
    <property type="protein sequence ID" value="GAI43749.1"/>
    <property type="molecule type" value="Genomic_DNA"/>
</dbReference>
<dbReference type="AlphaFoldDB" id="X1QKF0"/>
<organism evidence="6">
    <name type="scientific">marine sediment metagenome</name>
    <dbReference type="NCBI Taxonomy" id="412755"/>
    <lineage>
        <taxon>unclassified sequences</taxon>
        <taxon>metagenomes</taxon>
        <taxon>ecological metagenomes</taxon>
    </lineage>
</organism>
<dbReference type="SUPFAM" id="SSF53383">
    <property type="entry name" value="PLP-dependent transferases"/>
    <property type="match status" value="1"/>
</dbReference>
<sequence length="164" mass="18094">MSLHLRPEAENLETCPHGGLNLAELKAMGLTPEAVLDFSVCSNPFMPPPGVRKVFDTIAINRYPDSEATEFRECLSVKLGVTPDNILAGNGAVELIRLIALTYFRPGDSVLILEPTFGEYKVACQIMGAGVVNQWGMEEEGFALRLEEMPNLIRQYHPKGIFIC</sequence>
<keyword evidence="3" id="KW-0808">Transferase</keyword>
<evidence type="ECO:0000313" key="6">
    <source>
        <dbReference type="EMBL" id="GAI43749.1"/>
    </source>
</evidence>
<evidence type="ECO:0000256" key="3">
    <source>
        <dbReference type="ARBA" id="ARBA00022679"/>
    </source>
</evidence>
<protein>
    <recommendedName>
        <fullName evidence="5">Aminotransferase class I/classII large domain-containing protein</fullName>
    </recommendedName>
</protein>
<dbReference type="InterPro" id="IPR004839">
    <property type="entry name" value="Aminotransferase_I/II_large"/>
</dbReference>
<proteinExistence type="predicted"/>
<comment type="cofactor">
    <cofactor evidence="1">
        <name>pyridoxal 5'-phosphate</name>
        <dbReference type="ChEBI" id="CHEBI:597326"/>
    </cofactor>
</comment>